<evidence type="ECO:0000256" key="2">
    <source>
        <dbReference type="SAM" id="Phobius"/>
    </source>
</evidence>
<dbReference type="AlphaFoldDB" id="A0A4V6DHT1"/>
<organism evidence="3 4">
    <name type="scientific">Colletotrichum tanaceti</name>
    <dbReference type="NCBI Taxonomy" id="1306861"/>
    <lineage>
        <taxon>Eukaryota</taxon>
        <taxon>Fungi</taxon>
        <taxon>Dikarya</taxon>
        <taxon>Ascomycota</taxon>
        <taxon>Pezizomycotina</taxon>
        <taxon>Sordariomycetes</taxon>
        <taxon>Hypocreomycetidae</taxon>
        <taxon>Glomerellales</taxon>
        <taxon>Glomerellaceae</taxon>
        <taxon>Colletotrichum</taxon>
        <taxon>Colletotrichum destructivum species complex</taxon>
    </lineage>
</organism>
<accession>A0A4V6DHT1</accession>
<dbReference type="PANTHER" id="PTHR37577:SF1">
    <property type="entry name" value="INTEGRAL MEMBRANE PROTEIN"/>
    <property type="match status" value="1"/>
</dbReference>
<keyword evidence="2" id="KW-0472">Membrane</keyword>
<dbReference type="Proteomes" id="UP000310108">
    <property type="component" value="Unassembled WGS sequence"/>
</dbReference>
<sequence length="419" mass="46025">MKRRWMGRARSVLYPSPLQLAIIISYSLTSFVARRAAIDSAAAPTSLVPVNVYDHEDEDDQNLRKKSKPESKPKSKSKSNPKPKPKSKPRRISKMAIFEPANCTVGPDVPVASDGGVAGRGVILAAIITAGVSLILSMSIIVHEMYDNPSRIRRKVLNSYSDQQLLISIGISCVGLAKVHEMVPYHFFIIWMLTNMSLAVHNATLLALARDFRRDWVLRWLRQILMLLSLSLNTTYGVFILRGVSSNMQESKLPVACVWIVGDAGKGSQTGLSYFGTIVVIAANIIIFLLASWYLHHKGFRGTRLSRVFQVVGTLIMIASAVGAATRVIIASDAWGNGPAYELQDDGEKRWGFGQLLSMLVLIFPLVSMTEIIRGEIGVKECDLSSNTGSDTEMGNYRGSVNSSSQGLVFFGVQNNSFK</sequence>
<dbReference type="InterPro" id="IPR053018">
    <property type="entry name" value="Elsinochrome_Biosynth-Asso"/>
</dbReference>
<feature type="transmembrane region" description="Helical" evidence="2">
    <location>
        <begin position="122"/>
        <end position="142"/>
    </location>
</feature>
<evidence type="ECO:0000256" key="1">
    <source>
        <dbReference type="SAM" id="MobiDB-lite"/>
    </source>
</evidence>
<feature type="compositionally biased region" description="Basic residues" evidence="1">
    <location>
        <begin position="74"/>
        <end position="91"/>
    </location>
</feature>
<evidence type="ECO:0000313" key="4">
    <source>
        <dbReference type="Proteomes" id="UP000310108"/>
    </source>
</evidence>
<protein>
    <submittedName>
        <fullName evidence="3">Uncharacterized protein</fullName>
    </submittedName>
</protein>
<dbReference type="OrthoDB" id="5414615at2759"/>
<feature type="transmembrane region" description="Helical" evidence="2">
    <location>
        <begin position="350"/>
        <end position="367"/>
    </location>
</feature>
<keyword evidence="2" id="KW-0812">Transmembrane</keyword>
<feature type="region of interest" description="Disordered" evidence="1">
    <location>
        <begin position="53"/>
        <end position="91"/>
    </location>
</feature>
<comment type="caution">
    <text evidence="3">The sequence shown here is derived from an EMBL/GenBank/DDBJ whole genome shotgun (WGS) entry which is preliminary data.</text>
</comment>
<feature type="transmembrane region" description="Helical" evidence="2">
    <location>
        <begin position="220"/>
        <end position="241"/>
    </location>
</feature>
<dbReference type="EMBL" id="PJEX01000034">
    <property type="protein sequence ID" value="TKW57816.1"/>
    <property type="molecule type" value="Genomic_DNA"/>
</dbReference>
<reference evidence="3 4" key="1">
    <citation type="journal article" date="2019" name="PLoS ONE">
        <title>Comparative genome analysis indicates high evolutionary potential of pathogenicity genes in Colletotrichum tanaceti.</title>
        <authorList>
            <person name="Lelwala R.V."/>
            <person name="Korhonen P.K."/>
            <person name="Young N.D."/>
            <person name="Scott J.B."/>
            <person name="Ades P.A."/>
            <person name="Gasser R.B."/>
            <person name="Taylor P.W.J."/>
        </authorList>
    </citation>
    <scope>NUCLEOTIDE SEQUENCE [LARGE SCALE GENOMIC DNA]</scope>
    <source>
        <strain evidence="3">BRIP57314</strain>
    </source>
</reference>
<dbReference type="PANTHER" id="PTHR37577">
    <property type="entry name" value="INTEGRAL MEMBRANE PROTEIN"/>
    <property type="match status" value="1"/>
</dbReference>
<evidence type="ECO:0000313" key="3">
    <source>
        <dbReference type="EMBL" id="TKW57816.1"/>
    </source>
</evidence>
<feature type="transmembrane region" description="Helical" evidence="2">
    <location>
        <begin position="274"/>
        <end position="296"/>
    </location>
</feature>
<gene>
    <name evidence="3" type="ORF">CTA1_9771</name>
</gene>
<keyword evidence="4" id="KW-1185">Reference proteome</keyword>
<keyword evidence="2" id="KW-1133">Transmembrane helix</keyword>
<proteinExistence type="predicted"/>
<feature type="transmembrane region" description="Helical" evidence="2">
    <location>
        <begin position="185"/>
        <end position="208"/>
    </location>
</feature>
<name>A0A4V6DHT1_9PEZI</name>
<feature type="transmembrane region" description="Helical" evidence="2">
    <location>
        <begin position="308"/>
        <end position="330"/>
    </location>
</feature>